<gene>
    <name evidence="6" type="ORF">YASMINEVIRUS_445</name>
</gene>
<dbReference type="PANTHER" id="PTHR13200:SF0">
    <property type="entry name" value="EEF1A LYSINE METHYLTRANSFERASE 1"/>
    <property type="match status" value="1"/>
</dbReference>
<dbReference type="GO" id="GO:0016279">
    <property type="term" value="F:protein-lysine N-methyltransferase activity"/>
    <property type="evidence" value="ECO:0007669"/>
    <property type="project" value="InterPro"/>
</dbReference>
<dbReference type="InterPro" id="IPR041370">
    <property type="entry name" value="Mlase_EEF1AKMT1/ZCCHC4"/>
</dbReference>
<dbReference type="PANTHER" id="PTHR13200">
    <property type="entry name" value="EEF1A LYSINE METHYLTRANSFERASE 1"/>
    <property type="match status" value="1"/>
</dbReference>
<keyword evidence="3 6" id="KW-0489">Methyltransferase</keyword>
<proteinExistence type="predicted"/>
<feature type="region of interest" description="Disordered" evidence="5">
    <location>
        <begin position="1"/>
        <end position="21"/>
    </location>
</feature>
<comment type="subcellular location">
    <subcellularLocation>
        <location evidence="1">Cytoplasm</location>
    </subcellularLocation>
</comment>
<comment type="caution">
    <text evidence="6">The sequence shown here is derived from an EMBL/GenBank/DDBJ whole genome shotgun (WGS) entry which is preliminary data.</text>
</comment>
<keyword evidence="4 6" id="KW-0808">Transferase</keyword>
<dbReference type="EMBL" id="UPSH01000001">
    <property type="protein sequence ID" value="VBB17982.1"/>
    <property type="molecule type" value="Genomic_DNA"/>
</dbReference>
<protein>
    <submittedName>
        <fullName evidence="6">N6-adenine methyltransferase</fullName>
    </submittedName>
</protein>
<dbReference type="InterPro" id="IPR019369">
    <property type="entry name" value="Efm5/EEF1AKMT1"/>
</dbReference>
<evidence type="ECO:0000256" key="4">
    <source>
        <dbReference type="ARBA" id="ARBA00022679"/>
    </source>
</evidence>
<feature type="compositionally biased region" description="Low complexity" evidence="5">
    <location>
        <begin position="1"/>
        <end position="20"/>
    </location>
</feature>
<evidence type="ECO:0000256" key="5">
    <source>
        <dbReference type="SAM" id="MobiDB-lite"/>
    </source>
</evidence>
<sequence>MSSKTKTSTRTGSNSNSGKGVSLDDEFKNEFLIDADTGALPIPRNMFIKQEGNVFKDEIEEQHAWEQFFWTKNVVDRLMKACEYTYVEETCCLTTPSLAHSWHEQGRDEILLDIDKRFSYLPKFKYYDMRNPKDVDGSFRLLVLDPPFFLIPIEQVRKAVDVITKNNYDTKIIIAFLKRTERRLLEAFKEYNIRLTNFELQYASIKQNKWGNFGLYSNIDLPGIKRIS</sequence>
<evidence type="ECO:0000313" key="7">
    <source>
        <dbReference type="Proteomes" id="UP000594342"/>
    </source>
</evidence>
<dbReference type="Pfam" id="PF10237">
    <property type="entry name" value="N6-adenineMlase"/>
    <property type="match status" value="1"/>
</dbReference>
<dbReference type="Proteomes" id="UP000594342">
    <property type="component" value="Unassembled WGS sequence"/>
</dbReference>
<name>A0A5K0U987_9VIRU</name>
<keyword evidence="7" id="KW-1185">Reference proteome</keyword>
<evidence type="ECO:0000256" key="2">
    <source>
        <dbReference type="ARBA" id="ARBA00022490"/>
    </source>
</evidence>
<reference evidence="6 7" key="1">
    <citation type="submission" date="2018-10" db="EMBL/GenBank/DDBJ databases">
        <authorList>
            <consortium name="IHU Genomes"/>
        </authorList>
    </citation>
    <scope>NUCLEOTIDE SEQUENCE [LARGE SCALE GENOMIC DNA]</scope>
    <source>
        <strain evidence="6 7">A1</strain>
    </source>
</reference>
<accession>A0A5K0U987</accession>
<evidence type="ECO:0000313" key="6">
    <source>
        <dbReference type="EMBL" id="VBB17982.1"/>
    </source>
</evidence>
<evidence type="ECO:0000256" key="1">
    <source>
        <dbReference type="ARBA" id="ARBA00004496"/>
    </source>
</evidence>
<keyword evidence="2" id="KW-0963">Cytoplasm</keyword>
<evidence type="ECO:0000256" key="3">
    <source>
        <dbReference type="ARBA" id="ARBA00022603"/>
    </source>
</evidence>
<organism evidence="6 7">
    <name type="scientific">Yasminevirus sp. GU-2018</name>
    <dbReference type="NCBI Taxonomy" id="2420051"/>
    <lineage>
        <taxon>Viruses</taxon>
        <taxon>Varidnaviria</taxon>
        <taxon>Bamfordvirae</taxon>
        <taxon>Nucleocytoviricota</taxon>
        <taxon>Megaviricetes</taxon>
        <taxon>Imitervirales</taxon>
        <taxon>Mimiviridae</taxon>
        <taxon>Klosneuvirinae</taxon>
        <taxon>Yasminevirus</taxon>
        <taxon>Yasminevirus saudimassiliense</taxon>
    </lineage>
</organism>
<dbReference type="GO" id="GO:0032259">
    <property type="term" value="P:methylation"/>
    <property type="evidence" value="ECO:0007669"/>
    <property type="project" value="UniProtKB-KW"/>
</dbReference>